<keyword evidence="2" id="KW-0732">Signal</keyword>
<dbReference type="Proteomes" id="UP000094776">
    <property type="component" value="Chromosome 1"/>
</dbReference>
<organism evidence="3 4">
    <name type="scientific">Burkholderia cepacia</name>
    <name type="common">Pseudomonas cepacia</name>
    <dbReference type="NCBI Taxonomy" id="292"/>
    <lineage>
        <taxon>Bacteria</taxon>
        <taxon>Pseudomonadati</taxon>
        <taxon>Pseudomonadota</taxon>
        <taxon>Betaproteobacteria</taxon>
        <taxon>Burkholderiales</taxon>
        <taxon>Burkholderiaceae</taxon>
        <taxon>Burkholderia</taxon>
        <taxon>Burkholderia cepacia complex</taxon>
    </lineage>
</organism>
<reference evidence="3 4" key="1">
    <citation type="submission" date="2015-12" db="EMBL/GenBank/DDBJ databases">
        <title>Diversity of Burkholderia near neighbor genomes.</title>
        <authorList>
            <person name="Sahl J."/>
            <person name="Wagner D."/>
            <person name="Keim P."/>
        </authorList>
    </citation>
    <scope>NUCLEOTIDE SEQUENCE [LARGE SCALE GENOMIC DNA]</scope>
    <source>
        <strain evidence="3 4">MSMB1184WGS</strain>
    </source>
</reference>
<evidence type="ECO:0000313" key="3">
    <source>
        <dbReference type="EMBL" id="AOK17066.1"/>
    </source>
</evidence>
<accession>A0A1B4PSY7</accession>
<feature type="chain" id="PRO_5008567619" evidence="2">
    <location>
        <begin position="31"/>
        <end position="200"/>
    </location>
</feature>
<dbReference type="InterPro" id="IPR022260">
    <property type="entry name" value="Integr_conj_element_PilL"/>
</dbReference>
<feature type="signal peptide" evidence="2">
    <location>
        <begin position="1"/>
        <end position="30"/>
    </location>
</feature>
<sequence length="200" mass="21271">MPSPSHRRVARNALRTIAVAAATTCVTACATSAPPNATPPSISMATREPASPPAIPVVRYGRYTLIELVPDDGQRDLMQQVINLTIPSAANATVGDALHYVLRRSGYRLCDEHADTTVVLYALPLPAAHEHLGPITLRDALQHLAGPRWTLLVDDETREVCFAPQPDDHPTSPASSASSPDAPVPLRDADPINDSLGGPQ</sequence>
<dbReference type="NCBIfam" id="TIGR03748">
    <property type="entry name" value="conj_PilL"/>
    <property type="match status" value="1"/>
</dbReference>
<proteinExistence type="predicted"/>
<feature type="compositionally biased region" description="Low complexity" evidence="1">
    <location>
        <begin position="171"/>
        <end position="181"/>
    </location>
</feature>
<name>A0A1B4PSY7_BURCE</name>
<evidence type="ECO:0000256" key="2">
    <source>
        <dbReference type="SAM" id="SignalP"/>
    </source>
</evidence>
<protein>
    <submittedName>
        <fullName evidence="3">Integrating conjugative element protein pill, pfgi-1</fullName>
    </submittedName>
</protein>
<evidence type="ECO:0000256" key="1">
    <source>
        <dbReference type="SAM" id="MobiDB-lite"/>
    </source>
</evidence>
<dbReference type="EMBL" id="CP013443">
    <property type="protein sequence ID" value="AOK17066.1"/>
    <property type="molecule type" value="Genomic_DNA"/>
</dbReference>
<feature type="region of interest" description="Disordered" evidence="1">
    <location>
        <begin position="162"/>
        <end position="200"/>
    </location>
</feature>
<gene>
    <name evidence="3" type="ORF">WT26_14275</name>
</gene>
<dbReference type="RefSeq" id="WP_015601627.1">
    <property type="nucleotide sequence ID" value="NZ_CP013443.1"/>
</dbReference>
<evidence type="ECO:0000313" key="4">
    <source>
        <dbReference type="Proteomes" id="UP000094776"/>
    </source>
</evidence>
<dbReference type="AlphaFoldDB" id="A0A1B4PSY7"/>